<dbReference type="GO" id="GO:0000160">
    <property type="term" value="P:phosphorelay signal transduction system"/>
    <property type="evidence" value="ECO:0007669"/>
    <property type="project" value="InterPro"/>
</dbReference>
<evidence type="ECO:0000313" key="2">
    <source>
        <dbReference type="Proteomes" id="UP001311915"/>
    </source>
</evidence>
<evidence type="ECO:0000313" key="1">
    <source>
        <dbReference type="EMBL" id="KAK4724206.1"/>
    </source>
</evidence>
<dbReference type="EMBL" id="JAWPEI010000006">
    <property type="protein sequence ID" value="KAK4724206.1"/>
    <property type="molecule type" value="Genomic_DNA"/>
</dbReference>
<proteinExistence type="predicted"/>
<dbReference type="SUPFAM" id="SSF47226">
    <property type="entry name" value="Histidine-containing phosphotransfer domain, HPT domain"/>
    <property type="match status" value="1"/>
</dbReference>
<dbReference type="AlphaFoldDB" id="A0AAV9LER6"/>
<dbReference type="Proteomes" id="UP001311915">
    <property type="component" value="Unassembled WGS sequence"/>
</dbReference>
<gene>
    <name evidence="1" type="ORF">R3W88_026985</name>
</gene>
<keyword evidence="2" id="KW-1185">Reference proteome</keyword>
<organism evidence="1 2">
    <name type="scientific">Solanum pinnatisectum</name>
    <name type="common">tansyleaf nightshade</name>
    <dbReference type="NCBI Taxonomy" id="50273"/>
    <lineage>
        <taxon>Eukaryota</taxon>
        <taxon>Viridiplantae</taxon>
        <taxon>Streptophyta</taxon>
        <taxon>Embryophyta</taxon>
        <taxon>Tracheophyta</taxon>
        <taxon>Spermatophyta</taxon>
        <taxon>Magnoliopsida</taxon>
        <taxon>eudicotyledons</taxon>
        <taxon>Gunneridae</taxon>
        <taxon>Pentapetalae</taxon>
        <taxon>asterids</taxon>
        <taxon>lamiids</taxon>
        <taxon>Solanales</taxon>
        <taxon>Solanaceae</taxon>
        <taxon>Solanoideae</taxon>
        <taxon>Solaneae</taxon>
        <taxon>Solanum</taxon>
    </lineage>
</organism>
<evidence type="ECO:0008006" key="3">
    <source>
        <dbReference type="Google" id="ProtNLM"/>
    </source>
</evidence>
<comment type="caution">
    <text evidence="1">The sequence shown here is derived from an EMBL/GenBank/DDBJ whole genome shotgun (WGS) entry which is preliminary data.</text>
</comment>
<reference evidence="1 2" key="1">
    <citation type="submission" date="2023-10" db="EMBL/GenBank/DDBJ databases">
        <title>Genome-Wide Identification Analysis in wild type Solanum Pinnatisectum Reveals Some Genes Defensing Phytophthora Infestans.</title>
        <authorList>
            <person name="Sun C."/>
        </authorList>
    </citation>
    <scope>NUCLEOTIDE SEQUENCE [LARGE SCALE GENOMIC DNA]</scope>
    <source>
        <strain evidence="1">LQN</strain>
        <tissue evidence="1">Leaf</tissue>
    </source>
</reference>
<protein>
    <recommendedName>
        <fullName evidence="3">Gag-pol polyprotein</fullName>
    </recommendedName>
</protein>
<dbReference type="InterPro" id="IPR036641">
    <property type="entry name" value="HPT_dom_sf"/>
</dbReference>
<accession>A0AAV9LER6</accession>
<name>A0AAV9LER6_9SOLN</name>
<sequence>MLSHVVTNQVGQQRGNWQDVANTSRICEFLRMNPLDFTGSSVTEDPENFVEELQKMFEAMHVVDVERVELAAYQLKGVSRVFGLCSKRPSWGVSFPMN</sequence>